<feature type="non-terminal residue" evidence="1">
    <location>
        <position position="1"/>
    </location>
</feature>
<protein>
    <submittedName>
        <fullName evidence="1">Uncharacterized protein</fullName>
    </submittedName>
</protein>
<feature type="non-terminal residue" evidence="1">
    <location>
        <position position="86"/>
    </location>
</feature>
<organism evidence="1">
    <name type="scientific">marine metagenome</name>
    <dbReference type="NCBI Taxonomy" id="408172"/>
    <lineage>
        <taxon>unclassified sequences</taxon>
        <taxon>metagenomes</taxon>
        <taxon>ecological metagenomes</taxon>
    </lineage>
</organism>
<dbReference type="SUPFAM" id="SSF100950">
    <property type="entry name" value="NagB/RpiA/CoA transferase-like"/>
    <property type="match status" value="1"/>
</dbReference>
<dbReference type="Gene3D" id="3.40.1080.10">
    <property type="entry name" value="Glutaconate Coenzyme A-transferase"/>
    <property type="match status" value="1"/>
</dbReference>
<dbReference type="InterPro" id="IPR037171">
    <property type="entry name" value="NagB/RpiA_transferase-like"/>
</dbReference>
<gene>
    <name evidence="1" type="ORF">METZ01_LOCUS69677</name>
</gene>
<evidence type="ECO:0000313" key="1">
    <source>
        <dbReference type="EMBL" id="SVA16823.1"/>
    </source>
</evidence>
<reference evidence="1" key="1">
    <citation type="submission" date="2018-05" db="EMBL/GenBank/DDBJ databases">
        <authorList>
            <person name="Lanie J.A."/>
            <person name="Ng W.-L."/>
            <person name="Kazmierczak K.M."/>
            <person name="Andrzejewski T.M."/>
            <person name="Davidsen T.M."/>
            <person name="Wayne K.J."/>
            <person name="Tettelin H."/>
            <person name="Glass J.I."/>
            <person name="Rusch D."/>
            <person name="Podicherti R."/>
            <person name="Tsui H.-C.T."/>
            <person name="Winkler M.E."/>
        </authorList>
    </citation>
    <scope>NUCLEOTIDE SEQUENCE</scope>
</reference>
<accession>A0A381TRY9</accession>
<dbReference type="EMBL" id="UINC01004784">
    <property type="protein sequence ID" value="SVA16823.1"/>
    <property type="molecule type" value="Genomic_DNA"/>
</dbReference>
<proteinExistence type="predicted"/>
<dbReference type="AlphaFoldDB" id="A0A381TRY9"/>
<sequence>MGWKEEYRAKLASAEGAASLVNNGDRVVIPLTEQPTSLVAALMGKAETLSGVSVCVSTPGFDIGGLLSGGLEVEVEIFLGPLAREY</sequence>
<name>A0A381TRY9_9ZZZZ</name>